<keyword evidence="1" id="KW-0472">Membrane</keyword>
<reference evidence="2 7" key="2">
    <citation type="submission" date="2019-12" db="EMBL/GenBank/DDBJ databases">
        <title>Enteriobacteria Tanzani isolates_10434.</title>
        <authorList>
            <person name="Subbiah M."/>
            <person name="Call D."/>
        </authorList>
    </citation>
    <scope>NUCLEOTIDE SEQUENCE [LARGE SCALE GENOMIC DNA]</scope>
    <source>
        <strain evidence="2 7">10434wG3</strain>
    </source>
</reference>
<evidence type="ECO:0000313" key="4">
    <source>
        <dbReference type="EMBL" id="NYQ40311.1"/>
    </source>
</evidence>
<evidence type="ECO:0000313" key="2">
    <source>
        <dbReference type="EMBL" id="MXJ07039.1"/>
    </source>
</evidence>
<dbReference type="Proteomes" id="UP000447081">
    <property type="component" value="Unassembled WGS sequence"/>
</dbReference>
<dbReference type="Proteomes" id="UP000517067">
    <property type="component" value="Unassembled WGS sequence"/>
</dbReference>
<dbReference type="Proteomes" id="UP000540485">
    <property type="component" value="Unassembled WGS sequence"/>
</dbReference>
<reference evidence="3 8" key="3">
    <citation type="journal article" date="2020" name="J. Appl. Microbiol.">
        <title>Genetic characterization of Shigatoxigenic and enteropathogenic Escherichia coli O80:H2 from diarrheic and septicemic calves and relatedness to human Shigatoxigenic E. coli O80:H2.</title>
        <authorList>
            <person name="Habets A."/>
            <person name="Crombe F."/>
            <person name="Nakamura K."/>
            <person name="Guerin V."/>
            <person name="De Rauw K."/>
            <person name="Pierard D."/>
            <person name="Saulmont M."/>
            <person name="Hayashi T."/>
            <person name="Mainil J.G."/>
            <person name="Thiry D."/>
        </authorList>
    </citation>
    <scope>NUCLEOTIDE SEQUENCE [LARGE SCALE GENOMIC DNA]</scope>
    <source>
        <strain evidence="4">EH3306</strain>
        <strain evidence="3 8">EH3307</strain>
    </source>
</reference>
<name>A0A2X1IY43_ECOLX</name>
<dbReference type="EMBL" id="JABUPU010000022">
    <property type="protein sequence ID" value="NYP86716.1"/>
    <property type="molecule type" value="Genomic_DNA"/>
</dbReference>
<dbReference type="Proteomes" id="UP000250561">
    <property type="component" value="Unassembled WGS sequence"/>
</dbReference>
<feature type="transmembrane region" description="Helical" evidence="1">
    <location>
        <begin position="30"/>
        <end position="52"/>
    </location>
</feature>
<feature type="transmembrane region" description="Helical" evidence="1">
    <location>
        <begin position="104"/>
        <end position="126"/>
    </location>
</feature>
<evidence type="ECO:0000256" key="1">
    <source>
        <dbReference type="SAM" id="Phobius"/>
    </source>
</evidence>
<accession>A0A2X1IY43</accession>
<dbReference type="EMBL" id="UARS01000004">
    <property type="protein sequence ID" value="SPW40208.1"/>
    <property type="molecule type" value="Genomic_DNA"/>
</dbReference>
<evidence type="ECO:0000313" key="8">
    <source>
        <dbReference type="Proteomes" id="UP000517067"/>
    </source>
</evidence>
<sequence>MSYFLRKKWMVNLSGSGKILWALNMKKDSYPYLICMTVSGLIFIFLFFWWRADIYRVTFLNQSISHYYILFSMGIAFLLSLFWVKKGIVKQRGWKSLSAYLKVYAGMCIFAGFFLIIPLTTLTYFLPGETSSYVAPYRYTSGSSKSCSGAEVDDPELHENIRICYPYGNYEYDNIIYVEKKINILGAVVTYAQTARDDTE</sequence>
<dbReference type="EMBL" id="WUIG01000003">
    <property type="protein sequence ID" value="MXJ07039.1"/>
    <property type="molecule type" value="Genomic_DNA"/>
</dbReference>
<feature type="transmembrane region" description="Helical" evidence="1">
    <location>
        <begin position="64"/>
        <end position="84"/>
    </location>
</feature>
<dbReference type="AlphaFoldDB" id="A0A2X1IY43"/>
<dbReference type="EMBL" id="JABUPJ010000022">
    <property type="protein sequence ID" value="NYQ40311.1"/>
    <property type="molecule type" value="Genomic_DNA"/>
</dbReference>
<evidence type="ECO:0000313" key="7">
    <source>
        <dbReference type="Proteomes" id="UP000447081"/>
    </source>
</evidence>
<proteinExistence type="predicted"/>
<organism evidence="5 6">
    <name type="scientific">Escherichia coli</name>
    <dbReference type="NCBI Taxonomy" id="562"/>
    <lineage>
        <taxon>Bacteria</taxon>
        <taxon>Pseudomonadati</taxon>
        <taxon>Pseudomonadota</taxon>
        <taxon>Gammaproteobacteria</taxon>
        <taxon>Enterobacterales</taxon>
        <taxon>Enterobacteriaceae</taxon>
        <taxon>Escherichia</taxon>
    </lineage>
</organism>
<protein>
    <submittedName>
        <fullName evidence="5">Putative transmembrane protein</fullName>
    </submittedName>
</protein>
<keyword evidence="1" id="KW-1133">Transmembrane helix</keyword>
<keyword evidence="1 5" id="KW-0812">Transmembrane</keyword>
<evidence type="ECO:0000313" key="5">
    <source>
        <dbReference type="EMBL" id="SPW40208.1"/>
    </source>
</evidence>
<evidence type="ECO:0000313" key="3">
    <source>
        <dbReference type="EMBL" id="NYP86716.1"/>
    </source>
</evidence>
<dbReference type="RefSeq" id="WP_000120064.1">
    <property type="nucleotide sequence ID" value="NZ_AP027899.1"/>
</dbReference>
<gene>
    <name evidence="4" type="ORF">G4A38_17170</name>
    <name evidence="3" type="ORF">G4A47_16100</name>
    <name evidence="2" type="ORF">GRW24_00775</name>
    <name evidence="5" type="ORF">NCTC11126_01533</name>
</gene>
<reference evidence="5 6" key="1">
    <citation type="submission" date="2018-06" db="EMBL/GenBank/DDBJ databases">
        <authorList>
            <consortium name="Pathogen Informatics"/>
            <person name="Doyle S."/>
        </authorList>
    </citation>
    <scope>NUCLEOTIDE SEQUENCE [LARGE SCALE GENOMIC DNA]</scope>
    <source>
        <strain evidence="5 6">NCTC11126</strain>
    </source>
</reference>
<evidence type="ECO:0000313" key="6">
    <source>
        <dbReference type="Proteomes" id="UP000250561"/>
    </source>
</evidence>